<evidence type="ECO:0000313" key="1">
    <source>
        <dbReference type="EMBL" id="USQ78646.1"/>
    </source>
</evidence>
<reference evidence="1" key="1">
    <citation type="submission" date="2022-06" db="EMBL/GenBank/DDBJ databases">
        <title>Ornithinimicrobium HY1793.</title>
        <authorList>
            <person name="Huang Y."/>
        </authorList>
    </citation>
    <scope>NUCLEOTIDE SEQUENCE</scope>
    <source>
        <strain evidence="1">HY1793</strain>
    </source>
</reference>
<name>A0ABY4YPG3_9MICO</name>
<dbReference type="RefSeq" id="WP_252591443.1">
    <property type="nucleotide sequence ID" value="NZ_CP099489.1"/>
</dbReference>
<dbReference type="Proteomes" id="UP001056455">
    <property type="component" value="Chromosome"/>
</dbReference>
<proteinExistence type="predicted"/>
<gene>
    <name evidence="1" type="ORF">NF556_13540</name>
</gene>
<dbReference type="EMBL" id="CP099489">
    <property type="protein sequence ID" value="USQ78646.1"/>
    <property type="molecule type" value="Genomic_DNA"/>
</dbReference>
<keyword evidence="2" id="KW-1185">Reference proteome</keyword>
<protein>
    <submittedName>
        <fullName evidence="1">Uncharacterized protein</fullName>
    </submittedName>
</protein>
<accession>A0ABY4YPG3</accession>
<organism evidence="1 2">
    <name type="scientific">Ornithinimicrobium faecis</name>
    <dbReference type="NCBI Taxonomy" id="2934158"/>
    <lineage>
        <taxon>Bacteria</taxon>
        <taxon>Bacillati</taxon>
        <taxon>Actinomycetota</taxon>
        <taxon>Actinomycetes</taxon>
        <taxon>Micrococcales</taxon>
        <taxon>Ornithinimicrobiaceae</taxon>
        <taxon>Ornithinimicrobium</taxon>
    </lineage>
</organism>
<sequence length="301" mass="32280">MSMVPPSLFHRLLDDAAVFPPGLAPVEVAVAEFRERANGPYAELIGPLVIGAGAVGELIDVLREAPSTAEPLPVCVIARRGTEPVMLTEAVERLSREVPQQVTLTGVELAHRRGWRDALAWEVPIAVEIGPSTEAMLTQIGDVAEAAQHHRVRAKLRTQSTPQVPLPRPEVLAGFLLGCARRRLPFKLTGGLHHAVPTDVPTPGGGTERQHGLLNVLLATELAVRHARGAATDMESEAATPLERVVATITERDADYLVQRARDLTDDQVSGLRERFTAYGCCGVLDPITELTALGLLSPAS</sequence>
<evidence type="ECO:0000313" key="2">
    <source>
        <dbReference type="Proteomes" id="UP001056455"/>
    </source>
</evidence>